<protein>
    <submittedName>
        <fullName evidence="1">Uncharacterized protein</fullName>
    </submittedName>
</protein>
<name>A0A8S3ZY49_9EUPU</name>
<dbReference type="Proteomes" id="UP000678393">
    <property type="component" value="Unassembled WGS sequence"/>
</dbReference>
<accession>A0A8S3ZY49</accession>
<dbReference type="AlphaFoldDB" id="A0A8S3ZY49"/>
<proteinExistence type="predicted"/>
<feature type="non-terminal residue" evidence="1">
    <location>
        <position position="72"/>
    </location>
</feature>
<organism evidence="1 2">
    <name type="scientific">Candidula unifasciata</name>
    <dbReference type="NCBI Taxonomy" id="100452"/>
    <lineage>
        <taxon>Eukaryota</taxon>
        <taxon>Metazoa</taxon>
        <taxon>Spiralia</taxon>
        <taxon>Lophotrochozoa</taxon>
        <taxon>Mollusca</taxon>
        <taxon>Gastropoda</taxon>
        <taxon>Heterobranchia</taxon>
        <taxon>Euthyneura</taxon>
        <taxon>Panpulmonata</taxon>
        <taxon>Eupulmonata</taxon>
        <taxon>Stylommatophora</taxon>
        <taxon>Helicina</taxon>
        <taxon>Helicoidea</taxon>
        <taxon>Geomitridae</taxon>
        <taxon>Candidula</taxon>
    </lineage>
</organism>
<evidence type="ECO:0000313" key="1">
    <source>
        <dbReference type="EMBL" id="CAG5131736.1"/>
    </source>
</evidence>
<evidence type="ECO:0000313" key="2">
    <source>
        <dbReference type="Proteomes" id="UP000678393"/>
    </source>
</evidence>
<comment type="caution">
    <text evidence="1">The sequence shown here is derived from an EMBL/GenBank/DDBJ whole genome shotgun (WGS) entry which is preliminary data.</text>
</comment>
<sequence>MGNCMEMYKFTLRHPASIYVPNTEEKKPFPICNHYPERKNMGLREGLARKRLCDDIRPPSESQLKALEVGGD</sequence>
<reference evidence="1" key="1">
    <citation type="submission" date="2021-04" db="EMBL/GenBank/DDBJ databases">
        <authorList>
            <consortium name="Molecular Ecology Group"/>
        </authorList>
    </citation>
    <scope>NUCLEOTIDE SEQUENCE</scope>
</reference>
<dbReference type="EMBL" id="CAJHNH020004833">
    <property type="protein sequence ID" value="CAG5131736.1"/>
    <property type="molecule type" value="Genomic_DNA"/>
</dbReference>
<gene>
    <name evidence="1" type="ORF">CUNI_LOCUS17294</name>
</gene>
<keyword evidence="2" id="KW-1185">Reference proteome</keyword>